<comment type="subcellular location">
    <subcellularLocation>
        <location evidence="1">Membrane</location>
        <topology evidence="1">Multi-pass membrane protein</topology>
    </subcellularLocation>
</comment>
<evidence type="ECO:0000256" key="4">
    <source>
        <dbReference type="ARBA" id="ARBA00022989"/>
    </source>
</evidence>
<dbReference type="PANTHER" id="PTHR23320:SF125">
    <property type="entry name" value="TRANSMEMBRANE PROTEIN 176L.1-RELATED"/>
    <property type="match status" value="1"/>
</dbReference>
<evidence type="ECO:0000256" key="1">
    <source>
        <dbReference type="ARBA" id="ARBA00004141"/>
    </source>
</evidence>
<keyword evidence="3 6" id="KW-0812">Transmembrane</keyword>
<dbReference type="Proteomes" id="UP000694700">
    <property type="component" value="Unplaced"/>
</dbReference>
<dbReference type="InterPro" id="IPR030417">
    <property type="entry name" value="MS4A"/>
</dbReference>
<dbReference type="PANTHER" id="PTHR23320">
    <property type="entry name" value="MEMBRANE-SPANNING 4-DOMAINS SUBFAMILY A MS4A -RELATED"/>
    <property type="match status" value="1"/>
</dbReference>
<feature type="transmembrane region" description="Helical" evidence="6">
    <location>
        <begin position="56"/>
        <end position="78"/>
    </location>
</feature>
<feature type="transmembrane region" description="Helical" evidence="6">
    <location>
        <begin position="187"/>
        <end position="209"/>
    </location>
</feature>
<evidence type="ECO:0000256" key="5">
    <source>
        <dbReference type="ARBA" id="ARBA00023136"/>
    </source>
</evidence>
<reference evidence="7" key="1">
    <citation type="submission" date="2025-08" db="UniProtKB">
        <authorList>
            <consortium name="Ensembl"/>
        </authorList>
    </citation>
    <scope>IDENTIFICATION</scope>
</reference>
<protein>
    <submittedName>
        <fullName evidence="7">Transmembrane protein 176l.2</fullName>
    </submittedName>
</protein>
<accession>A0A8C1TX07</accession>
<feature type="transmembrane region" description="Helical" evidence="6">
    <location>
        <begin position="115"/>
        <end position="141"/>
    </location>
</feature>
<evidence type="ECO:0000256" key="2">
    <source>
        <dbReference type="ARBA" id="ARBA00009565"/>
    </source>
</evidence>
<sequence>MSLTVSRGESLTVITVTSNPKSKWPVLCQILGFLCYSPVSPASYEMKGKLMHVHTALGIVQIIISVINITVENLFAWLKFYSLYTILLGPFWLGGVYLIVGILCVLHAKFPSTCLVGLVITVILNLVSATLAIAAVVLYSIDLNSIATLYCNSYSYSQTGYSDLPFTTKEQNTKMCLDSVRQMIRQGLNIIMIALLVLQLCLTIIFYVLTGKVCKKDEDVKVVYHQHYYNNQSVKSTVIMREFQRAALCVHDCLWFCSRWKIQNFTSRCMKMPLLVLHEKKKKNLLCR</sequence>
<feature type="transmembrane region" description="Helical" evidence="6">
    <location>
        <begin position="84"/>
        <end position="108"/>
    </location>
</feature>
<evidence type="ECO:0000313" key="8">
    <source>
        <dbReference type="Proteomes" id="UP000694700"/>
    </source>
</evidence>
<dbReference type="InterPro" id="IPR007237">
    <property type="entry name" value="CD20-like"/>
</dbReference>
<name>A0A8C1TX07_CYPCA</name>
<proteinExistence type="inferred from homology"/>
<dbReference type="Pfam" id="PF04103">
    <property type="entry name" value="CD20"/>
    <property type="match status" value="1"/>
</dbReference>
<organism evidence="7 8">
    <name type="scientific">Cyprinus carpio</name>
    <name type="common">Common carp</name>
    <dbReference type="NCBI Taxonomy" id="7962"/>
    <lineage>
        <taxon>Eukaryota</taxon>
        <taxon>Metazoa</taxon>
        <taxon>Chordata</taxon>
        <taxon>Craniata</taxon>
        <taxon>Vertebrata</taxon>
        <taxon>Euteleostomi</taxon>
        <taxon>Actinopterygii</taxon>
        <taxon>Neopterygii</taxon>
        <taxon>Teleostei</taxon>
        <taxon>Ostariophysi</taxon>
        <taxon>Cypriniformes</taxon>
        <taxon>Cyprinidae</taxon>
        <taxon>Cyprininae</taxon>
        <taxon>Cyprinus</taxon>
    </lineage>
</organism>
<keyword evidence="4 6" id="KW-1133">Transmembrane helix</keyword>
<evidence type="ECO:0000256" key="3">
    <source>
        <dbReference type="ARBA" id="ARBA00022692"/>
    </source>
</evidence>
<evidence type="ECO:0000313" key="7">
    <source>
        <dbReference type="Ensembl" id="ENSCCRP00015028776.1"/>
    </source>
</evidence>
<evidence type="ECO:0000256" key="6">
    <source>
        <dbReference type="SAM" id="Phobius"/>
    </source>
</evidence>
<dbReference type="Ensembl" id="ENSCCRT00015029795.1">
    <property type="protein sequence ID" value="ENSCCRP00015028776.1"/>
    <property type="gene ID" value="ENSCCRG00015012145.1"/>
</dbReference>
<keyword evidence="5 6" id="KW-0472">Membrane</keyword>
<dbReference type="AlphaFoldDB" id="A0A8C1TX07"/>
<comment type="similarity">
    <text evidence="2">Belongs to the MS4A family.</text>
</comment>
<dbReference type="GO" id="GO:0016020">
    <property type="term" value="C:membrane"/>
    <property type="evidence" value="ECO:0007669"/>
    <property type="project" value="UniProtKB-SubCell"/>
</dbReference>